<comment type="caution">
    <text evidence="1">The sequence shown here is derived from an EMBL/GenBank/DDBJ whole genome shotgun (WGS) entry which is preliminary data.</text>
</comment>
<evidence type="ECO:0000313" key="1">
    <source>
        <dbReference type="EMBL" id="MPC64950.1"/>
    </source>
</evidence>
<dbReference type="EMBL" id="VSRR010022745">
    <property type="protein sequence ID" value="MPC64950.1"/>
    <property type="molecule type" value="Genomic_DNA"/>
</dbReference>
<gene>
    <name evidence="1" type="ORF">E2C01_059072</name>
</gene>
<reference evidence="1 2" key="1">
    <citation type="submission" date="2019-05" db="EMBL/GenBank/DDBJ databases">
        <title>Another draft genome of Portunus trituberculatus and its Hox gene families provides insights of decapod evolution.</title>
        <authorList>
            <person name="Jeong J.-H."/>
            <person name="Song I."/>
            <person name="Kim S."/>
            <person name="Choi T."/>
            <person name="Kim D."/>
            <person name="Ryu S."/>
            <person name="Kim W."/>
        </authorList>
    </citation>
    <scope>NUCLEOTIDE SEQUENCE [LARGE SCALE GENOMIC DNA]</scope>
    <source>
        <tissue evidence="1">Muscle</tissue>
    </source>
</reference>
<name>A0A5B7GY55_PORTR</name>
<protein>
    <submittedName>
        <fullName evidence="1">Uncharacterized protein</fullName>
    </submittedName>
</protein>
<dbReference type="Proteomes" id="UP000324222">
    <property type="component" value="Unassembled WGS sequence"/>
</dbReference>
<sequence length="179" mass="19177">MVFVARHFTASPAQDIAWRDVRCAGEQCRGGRLPRPALSRWCLGVASQPSCALRYGVLNMFLDYLFKAVALPDITGKENVALASTVNREAEACMAGYSEAWVSLGGMGDCGCGRCYGRISTCDSHALSLARRLLCGVASSRCVFWDRVLGGGGGDSVVKVNVMVMLFWCSVGGLKVRLG</sequence>
<organism evidence="1 2">
    <name type="scientific">Portunus trituberculatus</name>
    <name type="common">Swimming crab</name>
    <name type="synonym">Neptunus trituberculatus</name>
    <dbReference type="NCBI Taxonomy" id="210409"/>
    <lineage>
        <taxon>Eukaryota</taxon>
        <taxon>Metazoa</taxon>
        <taxon>Ecdysozoa</taxon>
        <taxon>Arthropoda</taxon>
        <taxon>Crustacea</taxon>
        <taxon>Multicrustacea</taxon>
        <taxon>Malacostraca</taxon>
        <taxon>Eumalacostraca</taxon>
        <taxon>Eucarida</taxon>
        <taxon>Decapoda</taxon>
        <taxon>Pleocyemata</taxon>
        <taxon>Brachyura</taxon>
        <taxon>Eubrachyura</taxon>
        <taxon>Portunoidea</taxon>
        <taxon>Portunidae</taxon>
        <taxon>Portuninae</taxon>
        <taxon>Portunus</taxon>
    </lineage>
</organism>
<proteinExistence type="predicted"/>
<accession>A0A5B7GY55</accession>
<dbReference type="AlphaFoldDB" id="A0A5B7GY55"/>
<evidence type="ECO:0000313" key="2">
    <source>
        <dbReference type="Proteomes" id="UP000324222"/>
    </source>
</evidence>
<keyword evidence="2" id="KW-1185">Reference proteome</keyword>